<keyword evidence="4 5" id="KW-0472">Membrane</keyword>
<protein>
    <recommendedName>
        <fullName evidence="6">C2 domain-containing protein</fullName>
    </recommendedName>
</protein>
<evidence type="ECO:0000256" key="3">
    <source>
        <dbReference type="ARBA" id="ARBA00022989"/>
    </source>
</evidence>
<dbReference type="EMBL" id="JNBS01001782">
    <property type="protein sequence ID" value="OQR99806.1"/>
    <property type="molecule type" value="Genomic_DNA"/>
</dbReference>
<evidence type="ECO:0000313" key="8">
    <source>
        <dbReference type="Proteomes" id="UP000243217"/>
    </source>
</evidence>
<dbReference type="OrthoDB" id="296386at2759"/>
<proteinExistence type="predicted"/>
<evidence type="ECO:0000256" key="4">
    <source>
        <dbReference type="ARBA" id="ARBA00023136"/>
    </source>
</evidence>
<dbReference type="InterPro" id="IPR007632">
    <property type="entry name" value="Anoctamin"/>
</dbReference>
<feature type="transmembrane region" description="Helical" evidence="5">
    <location>
        <begin position="761"/>
        <end position="780"/>
    </location>
</feature>
<reference evidence="7 8" key="1">
    <citation type="journal article" date="2014" name="Genome Biol. Evol.">
        <title>The secreted proteins of Achlya hypogyna and Thraustotheca clavata identify the ancestral oomycete secretome and reveal gene acquisitions by horizontal gene transfer.</title>
        <authorList>
            <person name="Misner I."/>
            <person name="Blouin N."/>
            <person name="Leonard G."/>
            <person name="Richards T.A."/>
            <person name="Lane C.E."/>
        </authorList>
    </citation>
    <scope>NUCLEOTIDE SEQUENCE [LARGE SCALE GENOMIC DNA]</scope>
    <source>
        <strain evidence="7 8">ATCC 34112</strain>
    </source>
</reference>
<evidence type="ECO:0000256" key="1">
    <source>
        <dbReference type="ARBA" id="ARBA00004141"/>
    </source>
</evidence>
<feature type="transmembrane region" description="Helical" evidence="5">
    <location>
        <begin position="507"/>
        <end position="528"/>
    </location>
</feature>
<dbReference type="PANTHER" id="PTHR12308:SF73">
    <property type="entry name" value="ANOCTAMIN"/>
    <property type="match status" value="1"/>
</dbReference>
<accession>A0A1V9ZP99</accession>
<feature type="transmembrane region" description="Helical" evidence="5">
    <location>
        <begin position="466"/>
        <end position="487"/>
    </location>
</feature>
<gene>
    <name evidence="7" type="ORF">THRCLA_06388</name>
</gene>
<dbReference type="Gene3D" id="2.60.40.150">
    <property type="entry name" value="C2 domain"/>
    <property type="match status" value="1"/>
</dbReference>
<feature type="transmembrane region" description="Helical" evidence="5">
    <location>
        <begin position="390"/>
        <end position="410"/>
    </location>
</feature>
<dbReference type="InterPro" id="IPR035892">
    <property type="entry name" value="C2_domain_sf"/>
</dbReference>
<dbReference type="PROSITE" id="PS50004">
    <property type="entry name" value="C2"/>
    <property type="match status" value="1"/>
</dbReference>
<organism evidence="7 8">
    <name type="scientific">Thraustotheca clavata</name>
    <dbReference type="NCBI Taxonomy" id="74557"/>
    <lineage>
        <taxon>Eukaryota</taxon>
        <taxon>Sar</taxon>
        <taxon>Stramenopiles</taxon>
        <taxon>Oomycota</taxon>
        <taxon>Saprolegniomycetes</taxon>
        <taxon>Saprolegniales</taxon>
        <taxon>Achlyaceae</taxon>
        <taxon>Thraustotheca</taxon>
    </lineage>
</organism>
<evidence type="ECO:0000256" key="2">
    <source>
        <dbReference type="ARBA" id="ARBA00022692"/>
    </source>
</evidence>
<dbReference type="SUPFAM" id="SSF49562">
    <property type="entry name" value="C2 domain (Calcium/lipid-binding domain, CaLB)"/>
    <property type="match status" value="1"/>
</dbReference>
<dbReference type="SMART" id="SM00239">
    <property type="entry name" value="C2"/>
    <property type="match status" value="1"/>
</dbReference>
<dbReference type="GO" id="GO:0005254">
    <property type="term" value="F:chloride channel activity"/>
    <property type="evidence" value="ECO:0007669"/>
    <property type="project" value="TreeGrafter"/>
</dbReference>
<comment type="subcellular location">
    <subcellularLocation>
        <location evidence="1">Membrane</location>
        <topology evidence="1">Multi-pass membrane protein</topology>
    </subcellularLocation>
</comment>
<dbReference type="Pfam" id="PF00168">
    <property type="entry name" value="C2"/>
    <property type="match status" value="1"/>
</dbReference>
<dbReference type="InterPro" id="IPR049452">
    <property type="entry name" value="Anoctamin_TM"/>
</dbReference>
<dbReference type="AlphaFoldDB" id="A0A1V9ZP99"/>
<dbReference type="Proteomes" id="UP000243217">
    <property type="component" value="Unassembled WGS sequence"/>
</dbReference>
<feature type="transmembrane region" description="Helical" evidence="5">
    <location>
        <begin position="668"/>
        <end position="693"/>
    </location>
</feature>
<keyword evidence="3 5" id="KW-1133">Transmembrane helix</keyword>
<feature type="domain" description="C2" evidence="6">
    <location>
        <begin position="854"/>
        <end position="977"/>
    </location>
</feature>
<dbReference type="GO" id="GO:0016020">
    <property type="term" value="C:membrane"/>
    <property type="evidence" value="ECO:0007669"/>
    <property type="project" value="UniProtKB-SubCell"/>
</dbReference>
<keyword evidence="2 5" id="KW-0812">Transmembrane</keyword>
<dbReference type="PANTHER" id="PTHR12308">
    <property type="entry name" value="ANOCTAMIN"/>
    <property type="match status" value="1"/>
</dbReference>
<keyword evidence="8" id="KW-1185">Reference proteome</keyword>
<sequence length="1056" mass="120189">MSSISLDIALPLTANVSSTYGSQSSTIVPSEYYYVLIFPNTPHALNAGATSRISFLKATNIVRSVTCGSTEAKDAAVAEFEQAWITKFRSLPPVDNDMIPVHFFQELIRVIVIQRLEANRGIALVTQIAQDESSIYCYIRLTRDYLFQAADRFKINLPIWPEIDPGSEYWMDYGHETKEYSIEAAEKQLHRMFLAGQINADEAQVFLNESSAMVSRRIAAMLRICDRDIQKYYTSSATMYFPFQNDPAYHYLYRHVEGIELDMPFRRVDKIRLTKAVLDEAFNCDMLEQRGFLNHHMCIHTYSQEGDDAALEHLREQWGALSAPVFLYQNKICRDWRLIFYQPITMIRDYFGEQLALYFAFLTFYAEKMLILIVIGLVDPWLTLLLPEAIVSYYNIVLAGINIGYTCYILREWNVKQQEYACAWGMDDVKADTSVRPEYNGSIRLNPVTNTPEIYSPPSIQITKKVYSTLMLIVAIGVNSALIYGVFAIQDHLESKFTSFSFVEWSYVGIALLINLSQIPFHYIVVFLNTFENHRTFHDYDVSLTVKFTLFQTINNFGPIVFSNFFKPYFFGCNRTKFPDLDAASCASETQNLLLVVLLFNLFLSIRDIATPLFHAARQAYKKSVDKYMTLVVENSATDIPVLDTELELEQYEGVLFDYAQISITFGYIAWFAALAPIASAIALAITAAQIRVDAYKLCFLMQRPFPTPAATIGGWMIYFRMLNLSGVVVNAGNVIIAQTLSDQAKQSLSSITVSNWLDQLFKFTILMTLLYIFSFLLSLNDANDREVLHMVKSTLKRQAHLVETYLYQLTTAQTSVCQREPGAIYLNGVYRYIVSGDVEDCEQVEELREELFSLEKSIRNFPKNDQEQLGMLYVIVVGANILPAVDRTTKSIDAFIKVKLKQGEKILPSKAKTSVKKKQRSPVWNAAFEFKITSMETALFMEIMDWNLVGRSKCIGTASVPITRALPSATDFDDKAVEGICDMVALDVPIEMEESLLVSMNSDISKHGRPVIHVSMGLRINALGCEGLRYHNYVQRANEITKEMDSFLVWKSKEV</sequence>
<name>A0A1V9ZP99_9STRA</name>
<evidence type="ECO:0000259" key="6">
    <source>
        <dbReference type="PROSITE" id="PS50004"/>
    </source>
</evidence>
<dbReference type="Pfam" id="PF04547">
    <property type="entry name" value="Anoctamin"/>
    <property type="match status" value="1"/>
</dbReference>
<dbReference type="InterPro" id="IPR000008">
    <property type="entry name" value="C2_dom"/>
</dbReference>
<evidence type="ECO:0000256" key="5">
    <source>
        <dbReference type="SAM" id="Phobius"/>
    </source>
</evidence>
<feature type="transmembrane region" description="Helical" evidence="5">
    <location>
        <begin position="355"/>
        <end position="378"/>
    </location>
</feature>
<evidence type="ECO:0000313" key="7">
    <source>
        <dbReference type="EMBL" id="OQR99806.1"/>
    </source>
</evidence>
<comment type="caution">
    <text evidence="7">The sequence shown here is derived from an EMBL/GenBank/DDBJ whole genome shotgun (WGS) entry which is preliminary data.</text>
</comment>